<evidence type="ECO:0000256" key="1">
    <source>
        <dbReference type="SAM" id="MobiDB-lite"/>
    </source>
</evidence>
<feature type="compositionally biased region" description="Basic and acidic residues" evidence="1">
    <location>
        <begin position="79"/>
        <end position="90"/>
    </location>
</feature>
<accession>A0ABP1QHX1</accession>
<evidence type="ECO:0000313" key="3">
    <source>
        <dbReference type="Proteomes" id="UP001642540"/>
    </source>
</evidence>
<feature type="compositionally biased region" description="Polar residues" evidence="1">
    <location>
        <begin position="109"/>
        <end position="128"/>
    </location>
</feature>
<organism evidence="2 3">
    <name type="scientific">Orchesella dallaii</name>
    <dbReference type="NCBI Taxonomy" id="48710"/>
    <lineage>
        <taxon>Eukaryota</taxon>
        <taxon>Metazoa</taxon>
        <taxon>Ecdysozoa</taxon>
        <taxon>Arthropoda</taxon>
        <taxon>Hexapoda</taxon>
        <taxon>Collembola</taxon>
        <taxon>Entomobryomorpha</taxon>
        <taxon>Entomobryoidea</taxon>
        <taxon>Orchesellidae</taxon>
        <taxon>Orchesellinae</taxon>
        <taxon>Orchesella</taxon>
    </lineage>
</organism>
<feature type="region of interest" description="Disordered" evidence="1">
    <location>
        <begin position="40"/>
        <end position="140"/>
    </location>
</feature>
<keyword evidence="3" id="KW-1185">Reference proteome</keyword>
<comment type="caution">
    <text evidence="2">The sequence shown here is derived from an EMBL/GenBank/DDBJ whole genome shotgun (WGS) entry which is preliminary data.</text>
</comment>
<sequence length="140" mass="15003">MSFSEYSGSKTKVSHAVGRLLRNAQGNLPKLQSAQVTTLLKTAAAASGSKSGSERLNKPCSPTAPASSKFGFQKLRLPGLDKKSNHHAELLDNQDAGDDPESGDEMESFTGQTQTALIRPPSSSASQKQTKRWPFHFASN</sequence>
<dbReference type="EMBL" id="CAXLJM020000031">
    <property type="protein sequence ID" value="CAL8099323.1"/>
    <property type="molecule type" value="Genomic_DNA"/>
</dbReference>
<evidence type="ECO:0000313" key="2">
    <source>
        <dbReference type="EMBL" id="CAL8099323.1"/>
    </source>
</evidence>
<feature type="compositionally biased region" description="Low complexity" evidence="1">
    <location>
        <begin position="40"/>
        <end position="51"/>
    </location>
</feature>
<dbReference type="Proteomes" id="UP001642540">
    <property type="component" value="Unassembled WGS sequence"/>
</dbReference>
<reference evidence="2 3" key="1">
    <citation type="submission" date="2024-08" db="EMBL/GenBank/DDBJ databases">
        <authorList>
            <person name="Cucini C."/>
            <person name="Frati F."/>
        </authorList>
    </citation>
    <scope>NUCLEOTIDE SEQUENCE [LARGE SCALE GENOMIC DNA]</scope>
</reference>
<gene>
    <name evidence="2" type="ORF">ODALV1_LOCUS10209</name>
</gene>
<feature type="compositionally biased region" description="Acidic residues" evidence="1">
    <location>
        <begin position="95"/>
        <end position="107"/>
    </location>
</feature>
<protein>
    <submittedName>
        <fullName evidence="2">Uncharacterized protein</fullName>
    </submittedName>
</protein>
<name>A0ABP1QHX1_9HEXA</name>
<proteinExistence type="predicted"/>